<reference evidence="1 2" key="1">
    <citation type="submission" date="2019-08" db="EMBL/GenBank/DDBJ databases">
        <authorList>
            <person name="Peeters C."/>
        </authorList>
    </citation>
    <scope>NUCLEOTIDE SEQUENCE [LARGE SCALE GENOMIC DNA]</scope>
    <source>
        <strain evidence="1 2">LMG 31110</strain>
    </source>
</reference>
<organism evidence="1 2">
    <name type="scientific">Pandoraea communis</name>
    <dbReference type="NCBI Taxonomy" id="2508297"/>
    <lineage>
        <taxon>Bacteria</taxon>
        <taxon>Pseudomonadati</taxon>
        <taxon>Pseudomonadota</taxon>
        <taxon>Betaproteobacteria</taxon>
        <taxon>Burkholderiales</taxon>
        <taxon>Burkholderiaceae</taxon>
        <taxon>Pandoraea</taxon>
    </lineage>
</organism>
<evidence type="ECO:0000313" key="2">
    <source>
        <dbReference type="Proteomes" id="UP000337189"/>
    </source>
</evidence>
<dbReference type="Proteomes" id="UP000337189">
    <property type="component" value="Unassembled WGS sequence"/>
</dbReference>
<gene>
    <name evidence="1" type="ORF">PCO31110_04381</name>
</gene>
<name>A0A5E4Y7V5_9BURK</name>
<proteinExistence type="predicted"/>
<sequence length="35" mass="4236">MSLLGTWMDVLFAVRASKRRYQRNTLYPTRTCDRE</sequence>
<evidence type="ECO:0000313" key="1">
    <source>
        <dbReference type="EMBL" id="VVE44365.1"/>
    </source>
</evidence>
<protein>
    <submittedName>
        <fullName evidence="1">Uncharacterized protein</fullName>
    </submittedName>
</protein>
<dbReference type="EMBL" id="CABPSJ010000007">
    <property type="protein sequence ID" value="VVE44365.1"/>
    <property type="molecule type" value="Genomic_DNA"/>
</dbReference>
<accession>A0A5E4Y7V5</accession>
<dbReference type="AlphaFoldDB" id="A0A5E4Y7V5"/>